<dbReference type="AlphaFoldDB" id="A0A2S4V4H9"/>
<name>A0A2S4V4H9_9BASI</name>
<dbReference type="VEuPathDB" id="FungiDB:PSTT_08408"/>
<evidence type="ECO:0000313" key="2">
    <source>
        <dbReference type="EMBL" id="POW04411.1"/>
    </source>
</evidence>
<accession>A0A2S4V4H9</accession>
<dbReference type="PANTHER" id="PTHR33069">
    <property type="entry name" value="CHROMOSOME 7, WHOLE GENOME SHOTGUN SEQUENCE-RELATED"/>
    <property type="match status" value="1"/>
</dbReference>
<evidence type="ECO:0000256" key="1">
    <source>
        <dbReference type="SAM" id="MobiDB-lite"/>
    </source>
</evidence>
<dbReference type="OrthoDB" id="10524451at2759"/>
<reference evidence="3" key="3">
    <citation type="journal article" date="2018" name="Mol. Plant Microbe Interact.">
        <title>Genome sequence resources for the wheat stripe rust pathogen (Puccinia striiformis f. sp. tritici) and the barley stripe rust pathogen (Puccinia striiformis f. sp. hordei).</title>
        <authorList>
            <person name="Xia C."/>
            <person name="Wang M."/>
            <person name="Yin C."/>
            <person name="Cornejo O.E."/>
            <person name="Hulbert S.H."/>
            <person name="Chen X."/>
        </authorList>
    </citation>
    <scope>NUCLEOTIDE SEQUENCE [LARGE SCALE GENOMIC DNA]</scope>
    <source>
        <strain evidence="3">93TX-2</strain>
    </source>
</reference>
<feature type="region of interest" description="Disordered" evidence="1">
    <location>
        <begin position="1"/>
        <end position="30"/>
    </location>
</feature>
<dbReference type="PANTHER" id="PTHR33069:SF3">
    <property type="entry name" value="DYNEIN HEAVY CHAIN TAIL DOMAIN-CONTAINING PROTEIN"/>
    <property type="match status" value="1"/>
</dbReference>
<comment type="caution">
    <text evidence="2">The sequence shown here is derived from an EMBL/GenBank/DDBJ whole genome shotgun (WGS) entry which is preliminary data.</text>
</comment>
<proteinExistence type="predicted"/>
<dbReference type="Proteomes" id="UP000238274">
    <property type="component" value="Unassembled WGS sequence"/>
</dbReference>
<dbReference type="EMBL" id="PKSM01000184">
    <property type="protein sequence ID" value="POW04411.1"/>
    <property type="molecule type" value="Genomic_DNA"/>
</dbReference>
<reference evidence="3" key="2">
    <citation type="journal article" date="2018" name="BMC Genomics">
        <title>Genomic insights into host adaptation between the wheat stripe rust pathogen (Puccinia striiformis f. sp. tritici) and the barley stripe rust pathogen (Puccinia striiformis f. sp. hordei).</title>
        <authorList>
            <person name="Xia C."/>
            <person name="Wang M."/>
            <person name="Yin C."/>
            <person name="Cornejo O.E."/>
            <person name="Hulbert S.H."/>
            <person name="Chen X."/>
        </authorList>
    </citation>
    <scope>NUCLEOTIDE SEQUENCE [LARGE SCALE GENOMIC DNA]</scope>
    <source>
        <strain evidence="3">93TX-2</strain>
    </source>
</reference>
<protein>
    <submittedName>
        <fullName evidence="2">Uncharacterized protein</fullName>
    </submittedName>
</protein>
<gene>
    <name evidence="2" type="ORF">PSHT_11268</name>
</gene>
<dbReference type="VEuPathDB" id="FungiDB:PSHT_11268"/>
<sequence length="404" mass="46265">MSRSVSQDSDSDVLKIDQSERRKHQQQGERWLTTHRTSADIVVRGFESLIHKIKVTIYDEYPSSRAVQEIPRVVGVDLKKDLINRLNSTLIPLLRKQIISLEDPLDPVDLLKEPGSQFKIILDIQSDLNETIGEIQSALYDTTRHTASGGGVWSQARKVFQESCEMLEKLQLSTEQGDSSEMTVPTHRHYLLCFITCTCNQIATALGWIKGSELDLIQIYWTFPLWNIDSSLDDVILLINAKRRNQELQVEERGSDPPRRPVVQLARLVITIVKLSRMFLRKLSRRGMNKQRLPLFTGMCTDQLETLFKSADNVRDEIIELTNNCTTDGTFNDAQLAKSAENLKLQFESYSALILLYFVPLIPDTDGYPTQTYFRAWFATWHDQFNLAIRKPSIPSNSSRNHPP</sequence>
<reference evidence="2 3" key="1">
    <citation type="submission" date="2017-12" db="EMBL/GenBank/DDBJ databases">
        <title>Gene loss provides genomic basis for host adaptation in cereal stripe rust fungi.</title>
        <authorList>
            <person name="Xia C."/>
        </authorList>
    </citation>
    <scope>NUCLEOTIDE SEQUENCE [LARGE SCALE GENOMIC DNA]</scope>
    <source>
        <strain evidence="2 3">93TX-2</strain>
    </source>
</reference>
<keyword evidence="3" id="KW-1185">Reference proteome</keyword>
<organism evidence="2 3">
    <name type="scientific">Puccinia striiformis</name>
    <dbReference type="NCBI Taxonomy" id="27350"/>
    <lineage>
        <taxon>Eukaryota</taxon>
        <taxon>Fungi</taxon>
        <taxon>Dikarya</taxon>
        <taxon>Basidiomycota</taxon>
        <taxon>Pucciniomycotina</taxon>
        <taxon>Pucciniomycetes</taxon>
        <taxon>Pucciniales</taxon>
        <taxon>Pucciniaceae</taxon>
        <taxon>Puccinia</taxon>
    </lineage>
</organism>
<evidence type="ECO:0000313" key="3">
    <source>
        <dbReference type="Proteomes" id="UP000238274"/>
    </source>
</evidence>